<dbReference type="Proteomes" id="UP000295511">
    <property type="component" value="Unassembled WGS sequence"/>
</dbReference>
<evidence type="ECO:0000313" key="3">
    <source>
        <dbReference type="EMBL" id="TDF99952.1"/>
    </source>
</evidence>
<dbReference type="SUPFAM" id="SSF52499">
    <property type="entry name" value="Isochorismatase-like hydrolases"/>
    <property type="match status" value="1"/>
</dbReference>
<comment type="caution">
    <text evidence="3">The sequence shown here is derived from an EMBL/GenBank/DDBJ whole genome shotgun (WGS) entry which is preliminary data.</text>
</comment>
<dbReference type="Gene3D" id="3.40.50.850">
    <property type="entry name" value="Isochorismatase-like"/>
    <property type="match status" value="1"/>
</dbReference>
<feature type="domain" description="Isochorismatase-like" evidence="2">
    <location>
        <begin position="10"/>
        <end position="181"/>
    </location>
</feature>
<evidence type="ECO:0000259" key="2">
    <source>
        <dbReference type="Pfam" id="PF00857"/>
    </source>
</evidence>
<keyword evidence="1" id="KW-0378">Hydrolase</keyword>
<gene>
    <name evidence="3" type="ORF">E1809_04550</name>
</gene>
<dbReference type="RefSeq" id="WP_133203045.1">
    <property type="nucleotide sequence ID" value="NZ_SMRU01000004.1"/>
</dbReference>
<dbReference type="CDD" id="cd00431">
    <property type="entry name" value="cysteine_hydrolases"/>
    <property type="match status" value="1"/>
</dbReference>
<dbReference type="OrthoDB" id="9794942at2"/>
<dbReference type="AlphaFoldDB" id="A0A4R5KWN2"/>
<dbReference type="GO" id="GO:0016787">
    <property type="term" value="F:hydrolase activity"/>
    <property type="evidence" value="ECO:0007669"/>
    <property type="project" value="UniProtKB-KW"/>
</dbReference>
<dbReference type="InterPro" id="IPR050272">
    <property type="entry name" value="Isochorismatase-like_hydrls"/>
</dbReference>
<dbReference type="EMBL" id="SMRU01000004">
    <property type="protein sequence ID" value="TDF99952.1"/>
    <property type="molecule type" value="Genomic_DNA"/>
</dbReference>
<dbReference type="InterPro" id="IPR036380">
    <property type="entry name" value="Isochorismatase-like_sf"/>
</dbReference>
<dbReference type="PANTHER" id="PTHR43540:SF7">
    <property type="entry name" value="ISOCHORISMATASE FAMILY PROTEIN YECD"/>
    <property type="match status" value="1"/>
</dbReference>
<dbReference type="Pfam" id="PF00857">
    <property type="entry name" value="Isochorismatase"/>
    <property type="match status" value="1"/>
</dbReference>
<keyword evidence="4" id="KW-1185">Reference proteome</keyword>
<organism evidence="3 4">
    <name type="scientific">Arthrobacter terricola</name>
    <dbReference type="NCBI Taxonomy" id="2547396"/>
    <lineage>
        <taxon>Bacteria</taxon>
        <taxon>Bacillati</taxon>
        <taxon>Actinomycetota</taxon>
        <taxon>Actinomycetes</taxon>
        <taxon>Micrococcales</taxon>
        <taxon>Micrococcaceae</taxon>
        <taxon>Arthrobacter</taxon>
    </lineage>
</organism>
<protein>
    <submittedName>
        <fullName evidence="3">Isochorismatase family protein</fullName>
    </submittedName>
</protein>
<accession>A0A4R5KWN2</accession>
<dbReference type="PANTHER" id="PTHR43540">
    <property type="entry name" value="PEROXYUREIDOACRYLATE/UREIDOACRYLATE AMIDOHYDROLASE-RELATED"/>
    <property type="match status" value="1"/>
</dbReference>
<evidence type="ECO:0000256" key="1">
    <source>
        <dbReference type="ARBA" id="ARBA00022801"/>
    </source>
</evidence>
<evidence type="ECO:0000313" key="4">
    <source>
        <dbReference type="Proteomes" id="UP000295511"/>
    </source>
</evidence>
<reference evidence="3 4" key="1">
    <citation type="submission" date="2019-03" db="EMBL/GenBank/DDBJ databases">
        <title>Whole genome sequence of Arthrobacter sp JH1-1.</title>
        <authorList>
            <person name="Trinh H.N."/>
        </authorList>
    </citation>
    <scope>NUCLEOTIDE SEQUENCE [LARGE SCALE GENOMIC DNA]</scope>
    <source>
        <strain evidence="3 4">JH1-1</strain>
    </source>
</reference>
<proteinExistence type="predicted"/>
<sequence>MSIELEQVPALVVIDLQSGIVGQPAAHPIDQVIRNSADLAEAFRAKGLPVVLVNVDATAPGRTERSKALGRSGPQSLPAEATVLVPELNQQPSDITVTKRTFGAFLSTDLDAKLKGAGANQIVLTGVSTTSGVESTARSAYELGYHVAFVLDAMTDGNAEAHEASVKHQFPKLGELGTTAEVLEALAAR</sequence>
<dbReference type="InterPro" id="IPR000868">
    <property type="entry name" value="Isochorismatase-like_dom"/>
</dbReference>
<name>A0A4R5KWN2_9MICC</name>